<dbReference type="SUPFAM" id="SSF50978">
    <property type="entry name" value="WD40 repeat-like"/>
    <property type="match status" value="1"/>
</dbReference>
<keyword evidence="7" id="KW-1185">Reference proteome</keyword>
<dbReference type="InterPro" id="IPR006595">
    <property type="entry name" value="CTLH_C"/>
</dbReference>
<dbReference type="CDD" id="cd00200">
    <property type="entry name" value="WD40"/>
    <property type="match status" value="1"/>
</dbReference>
<keyword evidence="1 3" id="KW-0853">WD repeat</keyword>
<dbReference type="PROSITE" id="PS00678">
    <property type="entry name" value="WD_REPEATS_1"/>
    <property type="match status" value="2"/>
</dbReference>
<dbReference type="PROSITE" id="PS50294">
    <property type="entry name" value="WD_REPEATS_REGION"/>
    <property type="match status" value="3"/>
</dbReference>
<proteinExistence type="predicted"/>
<feature type="domain" description="CTLH" evidence="5">
    <location>
        <begin position="80"/>
        <end position="136"/>
    </location>
</feature>
<dbReference type="PROSITE" id="PS50082">
    <property type="entry name" value="WD_REPEATS_2"/>
    <property type="match status" value="4"/>
</dbReference>
<feature type="repeat" description="WD" evidence="3">
    <location>
        <begin position="508"/>
        <end position="540"/>
    </location>
</feature>
<dbReference type="Pfam" id="PF00400">
    <property type="entry name" value="WD40"/>
    <property type="match status" value="5"/>
</dbReference>
<dbReference type="InterPro" id="IPR054080">
    <property type="entry name" value="TPR1-like_2nd"/>
</dbReference>
<feature type="repeat" description="WD" evidence="3">
    <location>
        <begin position="481"/>
        <end position="507"/>
    </location>
</feature>
<dbReference type="PROSITE" id="PS50896">
    <property type="entry name" value="LISH"/>
    <property type="match status" value="1"/>
</dbReference>
<sequence length="560" mass="62770">MKPEADSRAHHNGTRRASVEDKNGAGSMALSASMDGVDGGTTPLGFNRHELVRLMVQSLQSLGYTHSAQELEAESGFHLESAAVTRFRQCVLRGDWSEVERLTGDLNLDPAHLVPVKFLIREQKFLEELEARQIKSALVVLRSELTPLNHNMERVHTLTSYMMSPNADDLRQRAQWDGVNGASRQKLLSELQKYISPAIMVPENRLETMLKQAVDLQIKNCYYHDNRNASASLYSDHLCKKSGVPSVTRHVLDSHTNEVWYIAFSHDGRYLASASADSRVIIWDLETFEPIHTLQGHAAKVSCCAWSPDDTQMLTGGFDRTVKLWDVQTAALKYTFQRHSEQVTSLKWLPDGEHFVSGSEKNMFLMSSSGEVSRSWHFPVRDLAISNDGKTLVTTGGTIIRIINLEDMSEISKLEESAGITAINLSNDGQYLLVSLTIKPAQQPMRRDIHLWNLAEGRIVQKYSGYTQGMFVIRSCFGGWNERFVASGSEDSRIHIWHRENGNLIQTLEGHQKGVNMVAWNPTNPSMFASSSDDNTIRIWGTPEDVEDDVARGLNGNSPM</sequence>
<evidence type="ECO:0000313" key="7">
    <source>
        <dbReference type="Proteomes" id="UP000738359"/>
    </source>
</evidence>
<feature type="repeat" description="WD" evidence="3">
    <location>
        <begin position="294"/>
        <end position="335"/>
    </location>
</feature>
<evidence type="ECO:0000256" key="3">
    <source>
        <dbReference type="PROSITE-ProRule" id="PRU00221"/>
    </source>
</evidence>
<dbReference type="InterPro" id="IPR020472">
    <property type="entry name" value="WD40_PAC1"/>
</dbReference>
<dbReference type="EMBL" id="JAAAHY010000297">
    <property type="protein sequence ID" value="KAF9965012.1"/>
    <property type="molecule type" value="Genomic_DNA"/>
</dbReference>
<dbReference type="OrthoDB" id="972532at2759"/>
<dbReference type="Gene3D" id="2.130.10.10">
    <property type="entry name" value="YVTN repeat-like/Quinoprotein amine dehydrogenase"/>
    <property type="match status" value="3"/>
</dbReference>
<evidence type="ECO:0000256" key="4">
    <source>
        <dbReference type="SAM" id="MobiDB-lite"/>
    </source>
</evidence>
<dbReference type="InterPro" id="IPR001680">
    <property type="entry name" value="WD40_rpt"/>
</dbReference>
<dbReference type="InterPro" id="IPR015943">
    <property type="entry name" value="WD40/YVTN_repeat-like_dom_sf"/>
</dbReference>
<name>A0A9P6J8T2_MORAP</name>
<keyword evidence="2" id="KW-0677">Repeat</keyword>
<dbReference type="InterPro" id="IPR019775">
    <property type="entry name" value="WD40_repeat_CS"/>
</dbReference>
<dbReference type="InterPro" id="IPR036322">
    <property type="entry name" value="WD40_repeat_dom_sf"/>
</dbReference>
<gene>
    <name evidence="6" type="ORF">BGZ70_005566</name>
</gene>
<comment type="caution">
    <text evidence="6">The sequence shown here is derived from an EMBL/GenBank/DDBJ whole genome shotgun (WGS) entry which is preliminary data.</text>
</comment>
<dbReference type="InterPro" id="IPR006594">
    <property type="entry name" value="LisH"/>
</dbReference>
<evidence type="ECO:0000256" key="2">
    <source>
        <dbReference type="ARBA" id="ARBA00022737"/>
    </source>
</evidence>
<dbReference type="Proteomes" id="UP000738359">
    <property type="component" value="Unassembled WGS sequence"/>
</dbReference>
<accession>A0A9P6J8T2</accession>
<dbReference type="GO" id="GO:0034657">
    <property type="term" value="C:GID complex"/>
    <property type="evidence" value="ECO:0007669"/>
    <property type="project" value="TreeGrafter"/>
</dbReference>
<dbReference type="Pfam" id="PF21889">
    <property type="entry name" value="TPR1-like_2nd"/>
    <property type="match status" value="1"/>
</dbReference>
<reference evidence="6" key="1">
    <citation type="journal article" date="2020" name="Fungal Divers.">
        <title>Resolving the Mortierellaceae phylogeny through synthesis of multi-gene phylogenetics and phylogenomics.</title>
        <authorList>
            <person name="Vandepol N."/>
            <person name="Liber J."/>
            <person name="Desiro A."/>
            <person name="Na H."/>
            <person name="Kennedy M."/>
            <person name="Barry K."/>
            <person name="Grigoriev I.V."/>
            <person name="Miller A.N."/>
            <person name="O'Donnell K."/>
            <person name="Stajich J.E."/>
            <person name="Bonito G."/>
        </authorList>
    </citation>
    <scope>NUCLEOTIDE SEQUENCE</scope>
    <source>
        <strain evidence="6">CK1249</strain>
    </source>
</reference>
<dbReference type="PRINTS" id="PR00320">
    <property type="entry name" value="GPROTEINBRPT"/>
</dbReference>
<feature type="repeat" description="WD" evidence="3">
    <location>
        <begin position="252"/>
        <end position="293"/>
    </location>
</feature>
<dbReference type="PANTHER" id="PTHR22838">
    <property type="entry name" value="WD REPEAT PROTEIN 26-RELATED"/>
    <property type="match status" value="1"/>
</dbReference>
<dbReference type="AlphaFoldDB" id="A0A9P6J8T2"/>
<dbReference type="PANTHER" id="PTHR22838:SF0">
    <property type="entry name" value="WD REPEAT-CONTAINING PROTEIN 26"/>
    <property type="match status" value="1"/>
</dbReference>
<dbReference type="InterPro" id="IPR051350">
    <property type="entry name" value="WD_repeat-ST_regulator"/>
</dbReference>
<dbReference type="SMART" id="SM00320">
    <property type="entry name" value="WD40"/>
    <property type="match status" value="6"/>
</dbReference>
<dbReference type="GO" id="GO:0043161">
    <property type="term" value="P:proteasome-mediated ubiquitin-dependent protein catabolic process"/>
    <property type="evidence" value="ECO:0007669"/>
    <property type="project" value="TreeGrafter"/>
</dbReference>
<dbReference type="Pfam" id="PF23627">
    <property type="entry name" value="LisH_WDR26"/>
    <property type="match status" value="1"/>
</dbReference>
<evidence type="ECO:0000256" key="1">
    <source>
        <dbReference type="ARBA" id="ARBA00022574"/>
    </source>
</evidence>
<protein>
    <recommendedName>
        <fullName evidence="5">CTLH domain-containing protein</fullName>
    </recommendedName>
</protein>
<evidence type="ECO:0000259" key="5">
    <source>
        <dbReference type="PROSITE" id="PS50897"/>
    </source>
</evidence>
<feature type="region of interest" description="Disordered" evidence="4">
    <location>
        <begin position="1"/>
        <end position="31"/>
    </location>
</feature>
<dbReference type="PROSITE" id="PS50897">
    <property type="entry name" value="CTLH"/>
    <property type="match status" value="1"/>
</dbReference>
<evidence type="ECO:0000313" key="6">
    <source>
        <dbReference type="EMBL" id="KAF9965012.1"/>
    </source>
</evidence>
<organism evidence="6 7">
    <name type="scientific">Mortierella alpina</name>
    <name type="common">Oleaginous fungus</name>
    <name type="synonym">Mortierella renispora</name>
    <dbReference type="NCBI Taxonomy" id="64518"/>
    <lineage>
        <taxon>Eukaryota</taxon>
        <taxon>Fungi</taxon>
        <taxon>Fungi incertae sedis</taxon>
        <taxon>Mucoromycota</taxon>
        <taxon>Mortierellomycotina</taxon>
        <taxon>Mortierellomycetes</taxon>
        <taxon>Mortierellales</taxon>
        <taxon>Mortierellaceae</taxon>
        <taxon>Mortierella</taxon>
    </lineage>
</organism>